<dbReference type="Pfam" id="PF08032">
    <property type="entry name" value="SpoU_sub_bind"/>
    <property type="match status" value="1"/>
</dbReference>
<dbReference type="PATRIC" id="fig|525903.6.peg.852"/>
<dbReference type="Gene3D" id="3.30.1330.30">
    <property type="match status" value="1"/>
</dbReference>
<dbReference type="NCBIfam" id="TIGR00186">
    <property type="entry name" value="rRNA_methyl_3"/>
    <property type="match status" value="1"/>
</dbReference>
<accession>D1B9Y1</accession>
<dbReference type="GO" id="GO:0003723">
    <property type="term" value="F:RNA binding"/>
    <property type="evidence" value="ECO:0007669"/>
    <property type="project" value="InterPro"/>
</dbReference>
<dbReference type="CDD" id="cd18103">
    <property type="entry name" value="SpoU-like_RlmB"/>
    <property type="match status" value="1"/>
</dbReference>
<dbReference type="GO" id="GO:0006396">
    <property type="term" value="P:RNA processing"/>
    <property type="evidence" value="ECO:0007669"/>
    <property type="project" value="InterPro"/>
</dbReference>
<dbReference type="KEGG" id="tai:Taci_0851"/>
<dbReference type="SMART" id="SM00967">
    <property type="entry name" value="SpoU_sub_bind"/>
    <property type="match status" value="1"/>
</dbReference>
<dbReference type="OrthoDB" id="9794400at2"/>
<dbReference type="PANTHER" id="PTHR46429">
    <property type="entry name" value="23S RRNA (GUANOSINE-2'-O-)-METHYLTRANSFERASE RLMB"/>
    <property type="match status" value="1"/>
</dbReference>
<dbReference type="InterPro" id="IPR013123">
    <property type="entry name" value="SpoU_subst-bd"/>
</dbReference>
<dbReference type="InterPro" id="IPR029064">
    <property type="entry name" value="Ribosomal_eL30-like_sf"/>
</dbReference>
<evidence type="ECO:0000313" key="5">
    <source>
        <dbReference type="Proteomes" id="UP000002030"/>
    </source>
</evidence>
<evidence type="ECO:0000256" key="2">
    <source>
        <dbReference type="ARBA" id="ARBA00022679"/>
    </source>
</evidence>
<dbReference type="GO" id="GO:0008173">
    <property type="term" value="F:RNA methyltransferase activity"/>
    <property type="evidence" value="ECO:0007669"/>
    <property type="project" value="InterPro"/>
</dbReference>
<protein>
    <submittedName>
        <fullName evidence="4">RNA methyltransferase, TrmH family, group 3</fullName>
    </submittedName>
</protein>
<dbReference type="EMBL" id="CP001818">
    <property type="protein sequence ID" value="ACZ19084.1"/>
    <property type="molecule type" value="Genomic_DNA"/>
</dbReference>
<evidence type="ECO:0000256" key="1">
    <source>
        <dbReference type="ARBA" id="ARBA00022603"/>
    </source>
</evidence>
<organism evidence="4 5">
    <name type="scientific">Thermanaerovibrio acidaminovorans (strain ATCC 49978 / DSM 6589 / Su883)</name>
    <name type="common">Selenomonas acidaminovorans</name>
    <dbReference type="NCBI Taxonomy" id="525903"/>
    <lineage>
        <taxon>Bacteria</taxon>
        <taxon>Thermotogati</taxon>
        <taxon>Synergistota</taxon>
        <taxon>Synergistia</taxon>
        <taxon>Synergistales</taxon>
        <taxon>Synergistaceae</taxon>
        <taxon>Thermanaerovibrio</taxon>
    </lineage>
</organism>
<feature type="domain" description="RNA 2-O ribose methyltransferase substrate binding" evidence="3">
    <location>
        <begin position="12"/>
        <end position="87"/>
    </location>
</feature>
<dbReference type="GO" id="GO:0005829">
    <property type="term" value="C:cytosol"/>
    <property type="evidence" value="ECO:0007669"/>
    <property type="project" value="TreeGrafter"/>
</dbReference>
<gene>
    <name evidence="4" type="ordered locus">Taci_0851</name>
</gene>
<dbReference type="RefSeq" id="WP_012869599.1">
    <property type="nucleotide sequence ID" value="NC_013522.1"/>
</dbReference>
<dbReference type="eggNOG" id="COG0566">
    <property type="taxonomic scope" value="Bacteria"/>
</dbReference>
<dbReference type="HOGENOM" id="CLU_021322_0_1_0"/>
<evidence type="ECO:0000313" key="4">
    <source>
        <dbReference type="EMBL" id="ACZ19084.1"/>
    </source>
</evidence>
<name>D1B9Y1_THEAS</name>
<keyword evidence="2" id="KW-0808">Transferase</keyword>
<dbReference type="InterPro" id="IPR029028">
    <property type="entry name" value="Alpha/beta_knot_MTases"/>
</dbReference>
<dbReference type="SUPFAM" id="SSF55315">
    <property type="entry name" value="L30e-like"/>
    <property type="match status" value="1"/>
</dbReference>
<dbReference type="Pfam" id="PF00588">
    <property type="entry name" value="SpoU_methylase"/>
    <property type="match status" value="1"/>
</dbReference>
<dbReference type="SUPFAM" id="SSF75217">
    <property type="entry name" value="alpha/beta knot"/>
    <property type="match status" value="1"/>
</dbReference>
<dbReference type="InterPro" id="IPR001537">
    <property type="entry name" value="SpoU_MeTrfase"/>
</dbReference>
<evidence type="ECO:0000259" key="3">
    <source>
        <dbReference type="SMART" id="SM00967"/>
    </source>
</evidence>
<dbReference type="InterPro" id="IPR029026">
    <property type="entry name" value="tRNA_m1G_MTases_N"/>
</dbReference>
<dbReference type="PANTHER" id="PTHR46429:SF1">
    <property type="entry name" value="23S RRNA (GUANOSINE-2'-O-)-METHYLTRANSFERASE RLMB"/>
    <property type="match status" value="1"/>
</dbReference>
<dbReference type="Gene3D" id="3.40.1280.10">
    <property type="match status" value="1"/>
</dbReference>
<dbReference type="GO" id="GO:0032259">
    <property type="term" value="P:methylation"/>
    <property type="evidence" value="ECO:0007669"/>
    <property type="project" value="UniProtKB-KW"/>
</dbReference>
<reference evidence="4 5" key="1">
    <citation type="journal article" date="2009" name="Stand. Genomic Sci.">
        <title>Complete genome sequence of Thermanaerovibrio acidaminovorans type strain (Su883).</title>
        <authorList>
            <person name="Chovatia M."/>
            <person name="Sikorski J."/>
            <person name="Schroder M."/>
            <person name="Lapidus A."/>
            <person name="Nolan M."/>
            <person name="Tice H."/>
            <person name="Glavina Del Rio T."/>
            <person name="Copeland A."/>
            <person name="Cheng J.F."/>
            <person name="Lucas S."/>
            <person name="Chen F."/>
            <person name="Bruce D."/>
            <person name="Goodwin L."/>
            <person name="Pitluck S."/>
            <person name="Ivanova N."/>
            <person name="Mavromatis K."/>
            <person name="Ovchinnikova G."/>
            <person name="Pati A."/>
            <person name="Chen A."/>
            <person name="Palaniappan K."/>
            <person name="Land M."/>
            <person name="Hauser L."/>
            <person name="Chang Y.J."/>
            <person name="Jeffries C.D."/>
            <person name="Chain P."/>
            <person name="Saunders E."/>
            <person name="Detter J.C."/>
            <person name="Brettin T."/>
            <person name="Rohde M."/>
            <person name="Goker M."/>
            <person name="Spring S."/>
            <person name="Bristow J."/>
            <person name="Markowitz V."/>
            <person name="Hugenholtz P."/>
            <person name="Kyrpides N.C."/>
            <person name="Klenk H.P."/>
            <person name="Eisen J.A."/>
        </authorList>
    </citation>
    <scope>NUCLEOTIDE SEQUENCE [LARGE SCALE GENOMIC DNA]</scope>
    <source>
        <strain evidence="5">ATCC 49978 / DSM 6589 / Su883</strain>
    </source>
</reference>
<proteinExistence type="predicted"/>
<dbReference type="AlphaFoldDB" id="D1B9Y1"/>
<keyword evidence="1 4" id="KW-0489">Methyltransferase</keyword>
<dbReference type="STRING" id="525903.Taci_0851"/>
<keyword evidence="5" id="KW-1185">Reference proteome</keyword>
<dbReference type="EnsemblBacteria" id="ACZ19084">
    <property type="protein sequence ID" value="ACZ19084"/>
    <property type="gene ID" value="Taci_0851"/>
</dbReference>
<dbReference type="Proteomes" id="UP000002030">
    <property type="component" value="Chromosome"/>
</dbReference>
<dbReference type="InterPro" id="IPR004441">
    <property type="entry name" value="rRNA_MeTrfase_TrmH"/>
</dbReference>
<sequence>MIANGSGAGDDLVYGRNPVMSLLEGGGDCLKVLISRRRSDPVRERIVEICRARGIPFQEVDGKVLDRMVGTSSHQGVVARVSPVGILKLEDLYRLAGASDPVAAFALLVVDHVEDPHNLGAMIRTAEAAGFSAVLFPSRREALPTGVVVKASAGAALRVPLIMVGNVSQAIRRVKEDLGLWAVGLEAQGRASVFDERLPPRIALVVGSEGKGLSRVASAACDDILMIPMMGASGSLNVSVAAGIVMYQWYQGNLIG</sequence>